<evidence type="ECO:0000313" key="4">
    <source>
        <dbReference type="Proteomes" id="UP000055048"/>
    </source>
</evidence>
<gene>
    <name evidence="3" type="ORF">T05_2800</name>
</gene>
<dbReference type="InterPro" id="IPR013783">
    <property type="entry name" value="Ig-like_fold"/>
</dbReference>
<protein>
    <recommendedName>
        <fullName evidence="2">AMP-activated protein kinase glycogen-binding domain-containing protein</fullName>
    </recommendedName>
</protein>
<dbReference type="InterPro" id="IPR014756">
    <property type="entry name" value="Ig_E-set"/>
</dbReference>
<evidence type="ECO:0000256" key="1">
    <source>
        <dbReference type="ARBA" id="ARBA00025180"/>
    </source>
</evidence>
<dbReference type="OrthoDB" id="5917859at2759"/>
<feature type="domain" description="AMP-activated protein kinase glycogen-binding" evidence="2">
    <location>
        <begin position="32"/>
        <end position="87"/>
    </location>
</feature>
<comment type="caution">
    <text evidence="3">The sequence shown here is derived from an EMBL/GenBank/DDBJ whole genome shotgun (WGS) entry which is preliminary data.</text>
</comment>
<keyword evidence="4" id="KW-1185">Reference proteome</keyword>
<dbReference type="EMBL" id="JYDJ01000004">
    <property type="protein sequence ID" value="KRX50643.1"/>
    <property type="molecule type" value="Genomic_DNA"/>
</dbReference>
<dbReference type="SUPFAM" id="SSF81296">
    <property type="entry name" value="E set domains"/>
    <property type="match status" value="1"/>
</dbReference>
<dbReference type="AlphaFoldDB" id="A0A0V0UIZ2"/>
<evidence type="ECO:0000259" key="2">
    <source>
        <dbReference type="Pfam" id="PF16561"/>
    </source>
</evidence>
<name>A0A0V0UIZ2_9BILA</name>
<sequence length="87" mass="9961">MPLDKGSVLRKLTGLIRNLIDDDVVLEIRGRQMSSLTSCDGQWSLKIDIPRGRYEFHFLCNVIWATSNSYAACPNDFGCFNNWIHVK</sequence>
<evidence type="ECO:0000313" key="3">
    <source>
        <dbReference type="EMBL" id="KRX50643.1"/>
    </source>
</evidence>
<dbReference type="InterPro" id="IPR032640">
    <property type="entry name" value="AMPK1_CBM"/>
</dbReference>
<comment type="function">
    <text evidence="1">Non-catalytic subunit of AMP-activated protein kinase (AMPK), an energy sensor protein kinase that plays a key role in regulating cellular energy metabolism. In response to reduction of intracellular ATP levels, AMPK activates energy-producing pathways and inhibits energy-consuming processes: inhibits protein, carbohydrate and lipid biosynthesis, as well as cell growth and proliferation. AMPK acts via direct phosphorylation of metabolic enzymes, and by longer-term effects via phosphorylation of transcription regulators. Also acts as a regulator of cellular polarity by remodeling the actin cytoskeleton; probably by indirectly activating myosin. Beta non-catalytic subunit acts as a scaffold on which the AMPK complex assembles, via its C-terminus that bridges alpha (PRKAA1 or PRKAA2) and gamma subunits (PRKAG1, PRKAG2 or PRKAG3).</text>
</comment>
<dbReference type="Pfam" id="PF16561">
    <property type="entry name" value="AMPK1_CBM"/>
    <property type="match status" value="1"/>
</dbReference>
<organism evidence="3 4">
    <name type="scientific">Trichinella murrelli</name>
    <dbReference type="NCBI Taxonomy" id="144512"/>
    <lineage>
        <taxon>Eukaryota</taxon>
        <taxon>Metazoa</taxon>
        <taxon>Ecdysozoa</taxon>
        <taxon>Nematoda</taxon>
        <taxon>Enoplea</taxon>
        <taxon>Dorylaimia</taxon>
        <taxon>Trichinellida</taxon>
        <taxon>Trichinellidae</taxon>
        <taxon>Trichinella</taxon>
    </lineage>
</organism>
<accession>A0A0V0UIZ2</accession>
<dbReference type="Proteomes" id="UP000055048">
    <property type="component" value="Unassembled WGS sequence"/>
</dbReference>
<dbReference type="Gene3D" id="2.60.40.10">
    <property type="entry name" value="Immunoglobulins"/>
    <property type="match status" value="1"/>
</dbReference>
<reference evidence="3 4" key="1">
    <citation type="submission" date="2015-01" db="EMBL/GenBank/DDBJ databases">
        <title>Evolution of Trichinella species and genotypes.</title>
        <authorList>
            <person name="Korhonen P.K."/>
            <person name="Edoardo P."/>
            <person name="Giuseppe L.R."/>
            <person name="Gasser R.B."/>
        </authorList>
    </citation>
    <scope>NUCLEOTIDE SEQUENCE [LARGE SCALE GENOMIC DNA]</scope>
    <source>
        <strain evidence="3">ISS417</strain>
    </source>
</reference>
<proteinExistence type="predicted"/>
<dbReference type="CDD" id="cd02859">
    <property type="entry name" value="E_set_AMPKbeta_like_N"/>
    <property type="match status" value="1"/>
</dbReference>